<protein>
    <submittedName>
        <fullName evidence="2">Uncharacterized protein</fullName>
    </submittedName>
</protein>
<keyword evidence="1" id="KW-1133">Transmembrane helix</keyword>
<feature type="transmembrane region" description="Helical" evidence="1">
    <location>
        <begin position="46"/>
        <end position="63"/>
    </location>
</feature>
<gene>
    <name evidence="2" type="ORF">L484_006671</name>
</gene>
<keyword evidence="1" id="KW-0472">Membrane</keyword>
<dbReference type="AlphaFoldDB" id="W9SEG7"/>
<evidence type="ECO:0000313" key="3">
    <source>
        <dbReference type="Proteomes" id="UP000030645"/>
    </source>
</evidence>
<dbReference type="Proteomes" id="UP000030645">
    <property type="component" value="Unassembled WGS sequence"/>
</dbReference>
<dbReference type="EMBL" id="KE345357">
    <property type="protein sequence ID" value="EXC02377.1"/>
    <property type="molecule type" value="Genomic_DNA"/>
</dbReference>
<organism evidence="2 3">
    <name type="scientific">Morus notabilis</name>
    <dbReference type="NCBI Taxonomy" id="981085"/>
    <lineage>
        <taxon>Eukaryota</taxon>
        <taxon>Viridiplantae</taxon>
        <taxon>Streptophyta</taxon>
        <taxon>Embryophyta</taxon>
        <taxon>Tracheophyta</taxon>
        <taxon>Spermatophyta</taxon>
        <taxon>Magnoliopsida</taxon>
        <taxon>eudicotyledons</taxon>
        <taxon>Gunneridae</taxon>
        <taxon>Pentapetalae</taxon>
        <taxon>rosids</taxon>
        <taxon>fabids</taxon>
        <taxon>Rosales</taxon>
        <taxon>Moraceae</taxon>
        <taxon>Moreae</taxon>
        <taxon>Morus</taxon>
    </lineage>
</organism>
<reference evidence="3" key="1">
    <citation type="submission" date="2013-01" db="EMBL/GenBank/DDBJ databases">
        <title>Draft Genome Sequence of a Mulberry Tree, Morus notabilis C.K. Schneid.</title>
        <authorList>
            <person name="He N."/>
            <person name="Zhao S."/>
        </authorList>
    </citation>
    <scope>NUCLEOTIDE SEQUENCE</scope>
</reference>
<accession>W9SEG7</accession>
<sequence length="93" mass="10375">MELAFVAARFATPTDQMRSFLHHLLLLVFGQFIVGSSSMIYSVGEFPASFIPVGVWAVHSWFLKQNLQRLSFLRSNLKGASHSKLSGNLLLAH</sequence>
<evidence type="ECO:0000256" key="1">
    <source>
        <dbReference type="SAM" id="Phobius"/>
    </source>
</evidence>
<keyword evidence="1" id="KW-0812">Transmembrane</keyword>
<proteinExistence type="predicted"/>
<feature type="transmembrane region" description="Helical" evidence="1">
    <location>
        <begin position="20"/>
        <end position="40"/>
    </location>
</feature>
<keyword evidence="3" id="KW-1185">Reference proteome</keyword>
<name>W9SEG7_9ROSA</name>
<evidence type="ECO:0000313" key="2">
    <source>
        <dbReference type="EMBL" id="EXC02377.1"/>
    </source>
</evidence>